<dbReference type="InterPro" id="IPR013083">
    <property type="entry name" value="Znf_RING/FYVE/PHD"/>
</dbReference>
<dbReference type="GeneID" id="90034883"/>
<keyword evidence="5" id="KW-0175">Coiled coil</keyword>
<accession>A0ABR1FBM2</accession>
<feature type="domain" description="RING-type" evidence="7">
    <location>
        <begin position="4"/>
        <end position="50"/>
    </location>
</feature>
<feature type="compositionally biased region" description="Polar residues" evidence="6">
    <location>
        <begin position="252"/>
        <end position="265"/>
    </location>
</feature>
<dbReference type="PROSITE" id="PS50089">
    <property type="entry name" value="ZF_RING_2"/>
    <property type="match status" value="1"/>
</dbReference>
<feature type="region of interest" description="Disordered" evidence="6">
    <location>
        <begin position="210"/>
        <end position="281"/>
    </location>
</feature>
<dbReference type="SMART" id="SM00184">
    <property type="entry name" value="RING"/>
    <property type="match status" value="1"/>
</dbReference>
<feature type="coiled-coil region" evidence="5">
    <location>
        <begin position="109"/>
        <end position="168"/>
    </location>
</feature>
<organism evidence="8 9">
    <name type="scientific">Myxozyma melibiosi</name>
    <dbReference type="NCBI Taxonomy" id="54550"/>
    <lineage>
        <taxon>Eukaryota</taxon>
        <taxon>Fungi</taxon>
        <taxon>Dikarya</taxon>
        <taxon>Ascomycota</taxon>
        <taxon>Saccharomycotina</taxon>
        <taxon>Lipomycetes</taxon>
        <taxon>Lipomycetales</taxon>
        <taxon>Lipomycetaceae</taxon>
        <taxon>Myxozyma</taxon>
    </lineage>
</organism>
<dbReference type="PANTHER" id="PTHR14305">
    <property type="entry name" value="E3 UBIQUITIN-PROTEIN LIGASE CCNB1IP1"/>
    <property type="match status" value="1"/>
</dbReference>
<dbReference type="InterPro" id="IPR042448">
    <property type="entry name" value="CCNB1IP1"/>
</dbReference>
<dbReference type="RefSeq" id="XP_064769566.1">
    <property type="nucleotide sequence ID" value="XM_064909371.1"/>
</dbReference>
<protein>
    <recommendedName>
        <fullName evidence="7">RING-type domain-containing protein</fullName>
    </recommendedName>
</protein>
<dbReference type="PROSITE" id="PS00518">
    <property type="entry name" value="ZF_RING_1"/>
    <property type="match status" value="1"/>
</dbReference>
<dbReference type="Gene3D" id="3.30.40.10">
    <property type="entry name" value="Zinc/RING finger domain, C3HC4 (zinc finger)"/>
    <property type="match status" value="1"/>
</dbReference>
<reference evidence="8 9" key="1">
    <citation type="submission" date="2024-03" db="EMBL/GenBank/DDBJ databases">
        <title>Genome-scale model development and genomic sequencing of the oleaginous clade Lipomyces.</title>
        <authorList>
            <consortium name="Lawrence Berkeley National Laboratory"/>
            <person name="Czajka J.J."/>
            <person name="Han Y."/>
            <person name="Kim J."/>
            <person name="Mondo S.J."/>
            <person name="Hofstad B.A."/>
            <person name="Robles A."/>
            <person name="Haridas S."/>
            <person name="Riley R."/>
            <person name="LaButti K."/>
            <person name="Pangilinan J."/>
            <person name="Andreopoulos W."/>
            <person name="Lipzen A."/>
            <person name="Yan J."/>
            <person name="Wang M."/>
            <person name="Ng V."/>
            <person name="Grigoriev I.V."/>
            <person name="Spatafora J.W."/>
            <person name="Magnuson J.K."/>
            <person name="Baker S.E."/>
            <person name="Pomraning K.R."/>
        </authorList>
    </citation>
    <scope>NUCLEOTIDE SEQUENCE [LARGE SCALE GENOMIC DNA]</scope>
    <source>
        <strain evidence="8 9">Phaff 52-87</strain>
    </source>
</reference>
<evidence type="ECO:0000256" key="5">
    <source>
        <dbReference type="SAM" id="Coils"/>
    </source>
</evidence>
<evidence type="ECO:0000259" key="7">
    <source>
        <dbReference type="PROSITE" id="PS50089"/>
    </source>
</evidence>
<keyword evidence="1" id="KW-0479">Metal-binding</keyword>
<dbReference type="PANTHER" id="PTHR14305:SF0">
    <property type="entry name" value="E3 UBIQUITIN-PROTEIN LIGASE CCNB1IP1"/>
    <property type="match status" value="1"/>
</dbReference>
<dbReference type="SUPFAM" id="SSF57850">
    <property type="entry name" value="RING/U-box"/>
    <property type="match status" value="1"/>
</dbReference>
<evidence type="ECO:0000256" key="3">
    <source>
        <dbReference type="ARBA" id="ARBA00022833"/>
    </source>
</evidence>
<evidence type="ECO:0000256" key="4">
    <source>
        <dbReference type="PROSITE-ProRule" id="PRU00175"/>
    </source>
</evidence>
<dbReference type="Proteomes" id="UP001498771">
    <property type="component" value="Unassembled WGS sequence"/>
</dbReference>
<evidence type="ECO:0000256" key="6">
    <source>
        <dbReference type="SAM" id="MobiDB-lite"/>
    </source>
</evidence>
<proteinExistence type="predicted"/>
<name>A0ABR1FBM2_9ASCO</name>
<dbReference type="InterPro" id="IPR017907">
    <property type="entry name" value="Znf_RING_CS"/>
</dbReference>
<dbReference type="InterPro" id="IPR001841">
    <property type="entry name" value="Znf_RING"/>
</dbReference>
<keyword evidence="2 4" id="KW-0863">Zinc-finger</keyword>
<keyword evidence="9" id="KW-1185">Reference proteome</keyword>
<keyword evidence="3" id="KW-0862">Zinc</keyword>
<evidence type="ECO:0000313" key="8">
    <source>
        <dbReference type="EMBL" id="KAK7206533.1"/>
    </source>
</evidence>
<evidence type="ECO:0000256" key="2">
    <source>
        <dbReference type="ARBA" id="ARBA00022771"/>
    </source>
</evidence>
<dbReference type="EMBL" id="JBBJBU010000002">
    <property type="protein sequence ID" value="KAK7206533.1"/>
    <property type="molecule type" value="Genomic_DNA"/>
</dbReference>
<comment type="caution">
    <text evidence="8">The sequence shown here is derived from an EMBL/GenBank/DDBJ whole genome shotgun (WGS) entry which is preliminary data.</text>
</comment>
<gene>
    <name evidence="8" type="ORF">BZA70DRAFT_106623</name>
</gene>
<evidence type="ECO:0000256" key="1">
    <source>
        <dbReference type="ARBA" id="ARBA00022723"/>
    </source>
</evidence>
<evidence type="ECO:0000313" key="9">
    <source>
        <dbReference type="Proteomes" id="UP001498771"/>
    </source>
</evidence>
<dbReference type="Pfam" id="PF14634">
    <property type="entry name" value="zf-RING_5"/>
    <property type="match status" value="1"/>
</dbReference>
<sequence length="295" mass="32897">MDPCLRCNNYQCRARVTQQAVVTTCSHIFCSACAEVSFRVNEPKICPACETPLNGPEDVVATILNPSDDYKTSVLAGLSPSVISDISSRALSFWTYQCSHEMMYQDYYMRALTEKNDKLNQHIDKLVHDANSEISGLLNRITNVEKDKSELEKKNAELADTLHDKTLQFGKLQGLYERLKRKLPIGGKISSSSVTNEKVALREPAYIRPSMNSYPMPETTPRRRFLARGPSPRKSADRLCEPQRTPVRQPLASVQNLLLTPSTLRSGRMSDGSGASSDSLPHRYYASSVRSGSGF</sequence>